<comment type="similarity">
    <text evidence="3 9">Belongs to the muconolactone Delta-isomerase family.</text>
</comment>
<gene>
    <name evidence="11" type="ORF">LT85_0144</name>
</gene>
<proteinExistence type="inferred from homology"/>
<evidence type="ECO:0000256" key="7">
    <source>
        <dbReference type="ARBA" id="ARBA00023235"/>
    </source>
</evidence>
<dbReference type="InterPro" id="IPR003464">
    <property type="entry name" value="Muconolactone_d_Isoase"/>
</dbReference>
<reference evidence="12" key="1">
    <citation type="journal article" date="2014" name="Soil Biol. Biochem.">
        <title>Structure and function of bacterial communities in ageing soils: Insights from the Mendocino ecological staircase.</title>
        <authorList>
            <person name="Uroz S."/>
            <person name="Tech J.J."/>
            <person name="Sawaya N.A."/>
            <person name="Frey-Klett P."/>
            <person name="Leveau J.H.J."/>
        </authorList>
    </citation>
    <scope>NUCLEOTIDE SEQUENCE [LARGE SCALE GENOMIC DNA]</scope>
    <source>
        <strain evidence="12">Cal35</strain>
    </source>
</reference>
<evidence type="ECO:0000256" key="2">
    <source>
        <dbReference type="ARBA" id="ARBA00005193"/>
    </source>
</evidence>
<dbReference type="EC" id="5.3.3.4" evidence="5 8"/>
<dbReference type="RefSeq" id="WP_038484088.1">
    <property type="nucleotide sequence ID" value="NZ_CP009962.1"/>
</dbReference>
<dbReference type="EMBL" id="CP009962">
    <property type="protein sequence ID" value="AIY39304.1"/>
    <property type="molecule type" value="Genomic_DNA"/>
</dbReference>
<dbReference type="Proteomes" id="UP000030302">
    <property type="component" value="Chromosome"/>
</dbReference>
<comment type="catalytic activity">
    <reaction evidence="1 9">
        <text>(S)-muconolactone = (4,5-dihydro-5-oxofuran-2-yl)-acetate</text>
        <dbReference type="Rhea" id="RHEA:12348"/>
        <dbReference type="ChEBI" id="CHEBI:58425"/>
        <dbReference type="ChEBI" id="CHEBI:58736"/>
        <dbReference type="EC" id="5.3.3.4"/>
    </reaction>
</comment>
<feature type="domain" description="Muconolactone isomerase" evidence="10">
    <location>
        <begin position="1"/>
        <end position="89"/>
    </location>
</feature>
<dbReference type="UniPathway" id="UPA00157">
    <property type="reaction ID" value="UER00260"/>
</dbReference>
<evidence type="ECO:0000256" key="8">
    <source>
        <dbReference type="NCBIfam" id="TIGR03221"/>
    </source>
</evidence>
<dbReference type="PIRSF" id="PIRSF001486">
    <property type="entry name" value="CatC"/>
    <property type="match status" value="1"/>
</dbReference>
<comment type="pathway">
    <text evidence="2 9">Aromatic compound metabolism; beta-ketoadipate pathway; 5-oxo-4,5-dihydro-2-furylacetate from catechol: step 3/3.</text>
</comment>
<evidence type="ECO:0000259" key="10">
    <source>
        <dbReference type="Pfam" id="PF02426"/>
    </source>
</evidence>
<dbReference type="Gene3D" id="3.30.70.1060">
    <property type="entry name" value="Dimeric alpha+beta barrel"/>
    <property type="match status" value="1"/>
</dbReference>
<evidence type="ECO:0000256" key="9">
    <source>
        <dbReference type="PIRNR" id="PIRNR001486"/>
    </source>
</evidence>
<dbReference type="InterPro" id="IPR011008">
    <property type="entry name" value="Dimeric_a/b-barrel"/>
</dbReference>
<dbReference type="OrthoDB" id="2889526at2"/>
<evidence type="ECO:0000256" key="3">
    <source>
        <dbReference type="ARBA" id="ARBA00010882"/>
    </source>
</evidence>
<keyword evidence="12" id="KW-1185">Reference proteome</keyword>
<evidence type="ECO:0000256" key="5">
    <source>
        <dbReference type="ARBA" id="ARBA00012070"/>
    </source>
</evidence>
<evidence type="ECO:0000256" key="6">
    <source>
        <dbReference type="ARBA" id="ARBA00022797"/>
    </source>
</evidence>
<dbReference type="KEGG" id="care:LT85_0144"/>
<dbReference type="NCBIfam" id="TIGR03221">
    <property type="entry name" value="muco_delta"/>
    <property type="match status" value="1"/>
</dbReference>
<accession>A0A0A1F6L3</accession>
<keyword evidence="6 9" id="KW-0058">Aromatic hydrocarbons catabolism</keyword>
<protein>
    <recommendedName>
        <fullName evidence="5 8">Muconolactone Delta-isomerase</fullName>
        <shortName evidence="9">MIase</shortName>
        <ecNumber evidence="5 8">5.3.3.4</ecNumber>
    </recommendedName>
</protein>
<sequence>MLFKVRMDVRLPADMPKATADELKRTERELAQALQHSGKWRHLWRIVGQYANISIFDVDSASELHDLLTSLPLFPYMTIEVEALCRHPSSIHADER</sequence>
<organism evidence="11 12">
    <name type="scientific">Collimonas arenae</name>
    <dbReference type="NCBI Taxonomy" id="279058"/>
    <lineage>
        <taxon>Bacteria</taxon>
        <taxon>Pseudomonadati</taxon>
        <taxon>Pseudomonadota</taxon>
        <taxon>Betaproteobacteria</taxon>
        <taxon>Burkholderiales</taxon>
        <taxon>Oxalobacteraceae</taxon>
        <taxon>Collimonas</taxon>
    </lineage>
</organism>
<dbReference type="Pfam" id="PF02426">
    <property type="entry name" value="MIase"/>
    <property type="match status" value="1"/>
</dbReference>
<dbReference type="GO" id="GO:0042952">
    <property type="term" value="P:beta-ketoadipate pathway"/>
    <property type="evidence" value="ECO:0007669"/>
    <property type="project" value="UniProtKB-UniRule"/>
</dbReference>
<evidence type="ECO:0000256" key="1">
    <source>
        <dbReference type="ARBA" id="ARBA00001739"/>
    </source>
</evidence>
<evidence type="ECO:0000313" key="12">
    <source>
        <dbReference type="Proteomes" id="UP000030302"/>
    </source>
</evidence>
<dbReference type="STRING" id="279058.LT85_0144"/>
<evidence type="ECO:0000256" key="4">
    <source>
        <dbReference type="ARBA" id="ARBA00011365"/>
    </source>
</evidence>
<dbReference type="InterPro" id="IPR026029">
    <property type="entry name" value="MLI_dom"/>
</dbReference>
<dbReference type="AlphaFoldDB" id="A0A0A1F6L3"/>
<dbReference type="GO" id="GO:0016159">
    <property type="term" value="F:muconolactone delta-isomerase activity"/>
    <property type="evidence" value="ECO:0007669"/>
    <property type="project" value="UniProtKB-UniRule"/>
</dbReference>
<dbReference type="SUPFAM" id="SSF54909">
    <property type="entry name" value="Dimeric alpha+beta barrel"/>
    <property type="match status" value="1"/>
</dbReference>
<name>A0A0A1F6L3_9BURK</name>
<evidence type="ECO:0000313" key="11">
    <source>
        <dbReference type="EMBL" id="AIY39304.1"/>
    </source>
</evidence>
<dbReference type="HOGENOM" id="CLU_080702_2_0_4"/>
<keyword evidence="7 9" id="KW-0413">Isomerase</keyword>
<comment type="subunit">
    <text evidence="4">Homodecamer.</text>
</comment>